<dbReference type="Gene3D" id="1.10.10.10">
    <property type="entry name" value="Winged helix-like DNA-binding domain superfamily/Winged helix DNA-binding domain"/>
    <property type="match status" value="1"/>
</dbReference>
<dbReference type="Pfam" id="PF12802">
    <property type="entry name" value="MarR_2"/>
    <property type="match status" value="1"/>
</dbReference>
<evidence type="ECO:0000313" key="2">
    <source>
        <dbReference type="EMBL" id="QIE55208.1"/>
    </source>
</evidence>
<dbReference type="PANTHER" id="PTHR33164">
    <property type="entry name" value="TRANSCRIPTIONAL REGULATOR, MARR FAMILY"/>
    <property type="match status" value="1"/>
</dbReference>
<dbReference type="InterPro" id="IPR036390">
    <property type="entry name" value="WH_DNA-bd_sf"/>
</dbReference>
<dbReference type="InterPro" id="IPR036388">
    <property type="entry name" value="WH-like_DNA-bd_sf"/>
</dbReference>
<dbReference type="AlphaFoldDB" id="A0A7L5BWI1"/>
<evidence type="ECO:0000313" key="3">
    <source>
        <dbReference type="Proteomes" id="UP000503336"/>
    </source>
</evidence>
<dbReference type="EMBL" id="CP049056">
    <property type="protein sequence ID" value="QIE55208.1"/>
    <property type="molecule type" value="Genomic_DNA"/>
</dbReference>
<gene>
    <name evidence="2" type="ORF">G5B40_06930</name>
</gene>
<dbReference type="InterPro" id="IPR039422">
    <property type="entry name" value="MarR/SlyA-like"/>
</dbReference>
<dbReference type="KEGG" id="hdh:G5B40_06930"/>
<name>A0A7L5BWI1_9RHOB</name>
<dbReference type="RefSeq" id="WP_165096742.1">
    <property type="nucleotide sequence ID" value="NZ_CP049056.1"/>
</dbReference>
<dbReference type="PANTHER" id="PTHR33164:SF89">
    <property type="entry name" value="MARR FAMILY REGULATORY PROTEIN"/>
    <property type="match status" value="1"/>
</dbReference>
<organism evidence="2 3">
    <name type="scientific">Pikeienuella piscinae</name>
    <dbReference type="NCBI Taxonomy" id="2748098"/>
    <lineage>
        <taxon>Bacteria</taxon>
        <taxon>Pseudomonadati</taxon>
        <taxon>Pseudomonadota</taxon>
        <taxon>Alphaproteobacteria</taxon>
        <taxon>Rhodobacterales</taxon>
        <taxon>Paracoccaceae</taxon>
        <taxon>Pikeienuella</taxon>
    </lineage>
</organism>
<dbReference type="Proteomes" id="UP000503336">
    <property type="component" value="Chromosome"/>
</dbReference>
<proteinExistence type="predicted"/>
<dbReference type="PROSITE" id="PS50995">
    <property type="entry name" value="HTH_MARR_2"/>
    <property type="match status" value="1"/>
</dbReference>
<feature type="domain" description="HTH marR-type" evidence="1">
    <location>
        <begin position="1"/>
        <end position="129"/>
    </location>
</feature>
<dbReference type="InterPro" id="IPR000835">
    <property type="entry name" value="HTH_MarR-typ"/>
</dbReference>
<dbReference type="GO" id="GO:0003700">
    <property type="term" value="F:DNA-binding transcription factor activity"/>
    <property type="evidence" value="ECO:0007669"/>
    <property type="project" value="InterPro"/>
</dbReference>
<evidence type="ECO:0000259" key="1">
    <source>
        <dbReference type="PROSITE" id="PS50995"/>
    </source>
</evidence>
<protein>
    <submittedName>
        <fullName evidence="2">MarR family transcriptional regulator</fullName>
    </submittedName>
</protein>
<sequence>MTDAERLRELIDRIARLNAAESWAAGLNPGQAAALAYLAAANRFSRAPSHVAEYLGSTRGTVSQTLKALARKGLAREVPSAEDRRRIRYDITENGAALARATRAADRALATLPAPERRALDTRLSALLRHMLDERQGRAFGLCHSCVHHEKTGAGRWCRLLKTPLREEEAHQICHEHAPRDAA</sequence>
<keyword evidence="3" id="KW-1185">Reference proteome</keyword>
<reference evidence="2 3" key="1">
    <citation type="submission" date="2020-02" db="EMBL/GenBank/DDBJ databases">
        <title>complete genome sequence of Rhodobacteraceae bacterium.</title>
        <authorList>
            <person name="Park J."/>
            <person name="Kim Y.-S."/>
            <person name="Kim K.-H."/>
        </authorList>
    </citation>
    <scope>NUCLEOTIDE SEQUENCE [LARGE SCALE GENOMIC DNA]</scope>
    <source>
        <strain evidence="2 3">RR4-56</strain>
    </source>
</reference>
<accession>A0A7L5BWI1</accession>
<dbReference type="SUPFAM" id="SSF46785">
    <property type="entry name" value="Winged helix' DNA-binding domain"/>
    <property type="match status" value="1"/>
</dbReference>
<dbReference type="SMART" id="SM00347">
    <property type="entry name" value="HTH_MARR"/>
    <property type="match status" value="1"/>
</dbReference>
<dbReference type="GO" id="GO:0006950">
    <property type="term" value="P:response to stress"/>
    <property type="evidence" value="ECO:0007669"/>
    <property type="project" value="TreeGrafter"/>
</dbReference>